<dbReference type="SFLD" id="SFLDS00019">
    <property type="entry name" value="Glutathione_Transferase_(cytos"/>
    <property type="match status" value="1"/>
</dbReference>
<evidence type="ECO:0000259" key="7">
    <source>
        <dbReference type="PROSITE" id="PS50405"/>
    </source>
</evidence>
<dbReference type="Pfam" id="PF02798">
    <property type="entry name" value="GST_N"/>
    <property type="match status" value="1"/>
</dbReference>
<organism evidence="8">
    <name type="scientific">Bactrocera latifrons</name>
    <name type="common">Malaysian fruit fly</name>
    <name type="synonym">Chaetodacus latifrons</name>
    <dbReference type="NCBI Taxonomy" id="174628"/>
    <lineage>
        <taxon>Eukaryota</taxon>
        <taxon>Metazoa</taxon>
        <taxon>Ecdysozoa</taxon>
        <taxon>Arthropoda</taxon>
        <taxon>Hexapoda</taxon>
        <taxon>Insecta</taxon>
        <taxon>Pterygota</taxon>
        <taxon>Neoptera</taxon>
        <taxon>Endopterygota</taxon>
        <taxon>Diptera</taxon>
        <taxon>Brachycera</taxon>
        <taxon>Muscomorpha</taxon>
        <taxon>Tephritoidea</taxon>
        <taxon>Tephritidae</taxon>
        <taxon>Bactrocera</taxon>
        <taxon>Bactrocera</taxon>
    </lineage>
</organism>
<evidence type="ECO:0000259" key="6">
    <source>
        <dbReference type="PROSITE" id="PS50404"/>
    </source>
</evidence>
<dbReference type="SUPFAM" id="SSF52833">
    <property type="entry name" value="Thioredoxin-like"/>
    <property type="match status" value="1"/>
</dbReference>
<gene>
    <name evidence="8" type="primary">Gstm6</name>
    <name evidence="8" type="ORF">c0_g1_i1</name>
</gene>
<evidence type="ECO:0000256" key="1">
    <source>
        <dbReference type="ARBA" id="ARBA00003701"/>
    </source>
</evidence>
<dbReference type="PROSITE" id="PS50404">
    <property type="entry name" value="GST_NTER"/>
    <property type="match status" value="1"/>
</dbReference>
<dbReference type="InterPro" id="IPR040079">
    <property type="entry name" value="Glutathione_S-Trfase"/>
</dbReference>
<dbReference type="PANTHER" id="PTHR11571:SF222">
    <property type="entry name" value="GLUTATHIONE TRANSFERASE"/>
    <property type="match status" value="1"/>
</dbReference>
<dbReference type="EC" id="2.5.1.18" evidence="3"/>
<dbReference type="PANTHER" id="PTHR11571">
    <property type="entry name" value="GLUTATHIONE S-TRANSFERASE"/>
    <property type="match status" value="1"/>
</dbReference>
<evidence type="ECO:0000313" key="8">
    <source>
        <dbReference type="EMBL" id="JAI49025.1"/>
    </source>
</evidence>
<feature type="non-terminal residue" evidence="8">
    <location>
        <position position="1"/>
    </location>
</feature>
<dbReference type="GO" id="GO:0004364">
    <property type="term" value="F:glutathione transferase activity"/>
    <property type="evidence" value="ECO:0007669"/>
    <property type="project" value="UniProtKB-EC"/>
</dbReference>
<evidence type="ECO:0000256" key="5">
    <source>
        <dbReference type="ARBA" id="ARBA00047960"/>
    </source>
</evidence>
<comment type="catalytic activity">
    <reaction evidence="5">
        <text>RX + glutathione = an S-substituted glutathione + a halide anion + H(+)</text>
        <dbReference type="Rhea" id="RHEA:16437"/>
        <dbReference type="ChEBI" id="CHEBI:15378"/>
        <dbReference type="ChEBI" id="CHEBI:16042"/>
        <dbReference type="ChEBI" id="CHEBI:17792"/>
        <dbReference type="ChEBI" id="CHEBI:57925"/>
        <dbReference type="ChEBI" id="CHEBI:90779"/>
        <dbReference type="EC" id="2.5.1.18"/>
    </reaction>
</comment>
<dbReference type="GO" id="GO:0006749">
    <property type="term" value="P:glutathione metabolic process"/>
    <property type="evidence" value="ECO:0007669"/>
    <property type="project" value="TreeGrafter"/>
</dbReference>
<comment type="function">
    <text evidence="1">Conjugation of reduced glutathione to a wide number of exogenous and endogenous hydrophobic electrophiles.</text>
</comment>
<dbReference type="InterPro" id="IPR036282">
    <property type="entry name" value="Glutathione-S-Trfase_C_sf"/>
</dbReference>
<feature type="non-terminal residue" evidence="8">
    <location>
        <position position="177"/>
    </location>
</feature>
<feature type="domain" description="GST N-terminal" evidence="6">
    <location>
        <begin position="2"/>
        <end position="83"/>
    </location>
</feature>
<sequence length="177" mass="20043">DKQLTLGYWGVSGLGQPLRYILSYAEADWKDQIYADPNQWFQNDKTGLGLPLANLPYLIDGDFKLTESSAILRYLPRRLGKPELLGKTNEDQARVDQILGVVGDIQSTIGPVIRAGEWEAKKAELFTKFGPKLQELEKFVQPNNALGYLTVADFRLADFIYLLRNLLPEETKDLKNL</sequence>
<accession>A0A0K8WDT4</accession>
<dbReference type="InterPro" id="IPR004045">
    <property type="entry name" value="Glutathione_S-Trfase_N"/>
</dbReference>
<dbReference type="EMBL" id="GDHF01003289">
    <property type="protein sequence ID" value="JAI49025.1"/>
    <property type="molecule type" value="Transcribed_RNA"/>
</dbReference>
<dbReference type="InterPro" id="IPR036249">
    <property type="entry name" value="Thioredoxin-like_sf"/>
</dbReference>
<reference evidence="8" key="1">
    <citation type="submission" date="2015-06" db="EMBL/GenBank/DDBJ databases">
        <authorList>
            <person name="Hoefler B.C."/>
            <person name="Straight P.D."/>
        </authorList>
    </citation>
    <scope>NUCLEOTIDE SEQUENCE</scope>
</reference>
<dbReference type="Gene3D" id="1.20.1050.130">
    <property type="match status" value="1"/>
</dbReference>
<dbReference type="InterPro" id="IPR050213">
    <property type="entry name" value="GST_superfamily"/>
</dbReference>
<feature type="domain" description="GST C-terminal" evidence="7">
    <location>
        <begin position="88"/>
        <end position="177"/>
    </location>
</feature>
<dbReference type="PROSITE" id="PS50405">
    <property type="entry name" value="GST_CTER"/>
    <property type="match status" value="1"/>
</dbReference>
<evidence type="ECO:0000256" key="3">
    <source>
        <dbReference type="ARBA" id="ARBA00012452"/>
    </source>
</evidence>
<evidence type="ECO:0000256" key="2">
    <source>
        <dbReference type="ARBA" id="ARBA00005861"/>
    </source>
</evidence>
<dbReference type="AlphaFoldDB" id="A0A0K8WDT4"/>
<proteinExistence type="inferred from homology"/>
<keyword evidence="4 8" id="KW-0808">Transferase</keyword>
<dbReference type="InterPro" id="IPR010987">
    <property type="entry name" value="Glutathione-S-Trfase_C-like"/>
</dbReference>
<protein>
    <recommendedName>
        <fullName evidence="3">glutathione transferase</fullName>
        <ecNumber evidence="3">2.5.1.18</ecNumber>
    </recommendedName>
</protein>
<name>A0A0K8WDT4_BACLA</name>
<comment type="similarity">
    <text evidence="2">Belongs to the GST superfamily. Mu family.</text>
</comment>
<dbReference type="SUPFAM" id="SSF47616">
    <property type="entry name" value="GST C-terminal domain-like"/>
    <property type="match status" value="1"/>
</dbReference>
<evidence type="ECO:0000256" key="4">
    <source>
        <dbReference type="ARBA" id="ARBA00022679"/>
    </source>
</evidence>